<reference evidence="6" key="1">
    <citation type="submission" date="2016-10" db="EMBL/GenBank/DDBJ databases">
        <authorList>
            <person name="Varghese N."/>
            <person name="Submissions S."/>
        </authorList>
    </citation>
    <scope>NUCLEOTIDE SEQUENCE [LARGE SCALE GENOMIC DNA]</scope>
    <source>
        <strain evidence="6">IBRC-M10078</strain>
    </source>
</reference>
<dbReference type="InterPro" id="IPR024897">
    <property type="entry name" value="LipL"/>
</dbReference>
<dbReference type="PANTHER" id="PTHR43679">
    <property type="entry name" value="OCTANOYLTRANSFERASE LIPM-RELATED"/>
    <property type="match status" value="1"/>
</dbReference>
<evidence type="ECO:0000256" key="2">
    <source>
        <dbReference type="ARBA" id="ARBA00023315"/>
    </source>
</evidence>
<name>A0A1H0U731_9BACI</name>
<feature type="active site" description="Acyl-thioester intermediate" evidence="3">
    <location>
        <position position="146"/>
    </location>
</feature>
<dbReference type="PANTHER" id="PTHR43679:SF2">
    <property type="entry name" value="OCTANOYL-[GCVH]:PROTEIN N-OCTANOYLTRANSFERASE"/>
    <property type="match status" value="1"/>
</dbReference>
<evidence type="ECO:0000259" key="4">
    <source>
        <dbReference type="PROSITE" id="PS51733"/>
    </source>
</evidence>
<evidence type="ECO:0000313" key="5">
    <source>
        <dbReference type="EMBL" id="SDP61971.1"/>
    </source>
</evidence>
<keyword evidence="2 3" id="KW-0012">Acyltransferase</keyword>
<evidence type="ECO:0000256" key="1">
    <source>
        <dbReference type="ARBA" id="ARBA00022679"/>
    </source>
</evidence>
<dbReference type="InterPro" id="IPR050664">
    <property type="entry name" value="Octanoyltrans_LipM/LipL"/>
</dbReference>
<dbReference type="AlphaFoldDB" id="A0A1H0U731"/>
<comment type="catalytic activity">
    <reaction evidence="3">
        <text>N(6)-octanoyl-L-lysyl-[glycine-cleavage complex H protein] + L-lysyl-[lipoyl-carrier protein] = N(6)-octanoyl-L-lysyl-[lipoyl-carrier protein] + L-lysyl-[glycine-cleavage complex H protein]</text>
        <dbReference type="Rhea" id="RHEA:20213"/>
        <dbReference type="Rhea" id="RHEA-COMP:10500"/>
        <dbReference type="Rhea" id="RHEA-COMP:10501"/>
        <dbReference type="Rhea" id="RHEA-COMP:10503"/>
        <dbReference type="Rhea" id="RHEA-COMP:10504"/>
        <dbReference type="ChEBI" id="CHEBI:29969"/>
        <dbReference type="ChEBI" id="CHEBI:78809"/>
        <dbReference type="EC" id="2.3.1.204"/>
    </reaction>
</comment>
<dbReference type="PROSITE" id="PS51733">
    <property type="entry name" value="BPL_LPL_CATALYTIC"/>
    <property type="match status" value="1"/>
</dbReference>
<dbReference type="GO" id="GO:0009107">
    <property type="term" value="P:lipoate biosynthetic process"/>
    <property type="evidence" value="ECO:0007669"/>
    <property type="project" value="UniProtKB-UniRule"/>
</dbReference>
<dbReference type="HAMAP" id="MF_02119">
    <property type="entry name" value="LipL"/>
    <property type="match status" value="1"/>
</dbReference>
<comment type="miscellaneous">
    <text evidence="3">The reaction proceeds via a thioester-linked acyl-enzyme intermediate.</text>
</comment>
<dbReference type="GO" id="GO:0033819">
    <property type="term" value="F:lipoyl(octanoyl) transferase activity"/>
    <property type="evidence" value="ECO:0007669"/>
    <property type="project" value="InterPro"/>
</dbReference>
<feature type="site" description="Lowers pKa of active site Cys" evidence="3">
    <location>
        <position position="158"/>
    </location>
</feature>
<gene>
    <name evidence="3" type="primary">lipL</name>
    <name evidence="5" type="ORF">SAMN05216565_104195</name>
</gene>
<keyword evidence="6" id="KW-1185">Reference proteome</keyword>
<comment type="similarity">
    <text evidence="3">Belongs to the octanoyltransferase LipL family.</text>
</comment>
<keyword evidence="1 3" id="KW-0808">Transferase</keyword>
<comment type="pathway">
    <text evidence="3">Protein modification; protein lipoylation via endogenous pathway; protein N(6)-(lipoyl)lysine from octanoyl-[acyl-carrier-protein].</text>
</comment>
<dbReference type="Pfam" id="PF21948">
    <property type="entry name" value="LplA-B_cat"/>
    <property type="match status" value="1"/>
</dbReference>
<proteinExistence type="inferred from homology"/>
<protein>
    <recommendedName>
        <fullName evidence="3">Octanoyl-[GcvH]:protein N-octanoyltransferase</fullName>
        <ecNumber evidence="3">2.3.1.204</ecNumber>
    </recommendedName>
    <alternativeName>
        <fullName evidence="3">Octanoyl-[GcvH]:E2 amidotransferase</fullName>
    </alternativeName>
</protein>
<dbReference type="InterPro" id="IPR045864">
    <property type="entry name" value="aa-tRNA-synth_II/BPL/LPL"/>
</dbReference>
<dbReference type="STRING" id="930152.SAMN05216565_104195"/>
<organism evidence="5 6">
    <name type="scientific">Litchfieldia salsa</name>
    <dbReference type="NCBI Taxonomy" id="930152"/>
    <lineage>
        <taxon>Bacteria</taxon>
        <taxon>Bacillati</taxon>
        <taxon>Bacillota</taxon>
        <taxon>Bacilli</taxon>
        <taxon>Bacillales</taxon>
        <taxon>Bacillaceae</taxon>
        <taxon>Litchfieldia</taxon>
    </lineage>
</organism>
<accession>A0A1H0U731</accession>
<dbReference type="Proteomes" id="UP000199159">
    <property type="component" value="Unassembled WGS sequence"/>
</dbReference>
<dbReference type="SUPFAM" id="SSF55681">
    <property type="entry name" value="Class II aaRS and biotin synthetases"/>
    <property type="match status" value="1"/>
</dbReference>
<evidence type="ECO:0000313" key="6">
    <source>
        <dbReference type="Proteomes" id="UP000199159"/>
    </source>
</evidence>
<sequence>MTSLLSQQKWRFIDHTSFGPHFDAMQSFAYDDTLCASVGKGNSATTARAWIHHDTIVLGIQDTKLPFLDEGIDFLKSKGYRVVVRNSGGLAVVLDQGVLNLSLIFPDAEKGIDINRGYAAMVELVKELLIEENVQIEAREIVGSYCPGSYDLSINGKKFAGISQRRLRGGVAVQIYISITNSGSERAQVIKEFYDRSLKQEETRFIFPKIIPSTMSSLSELLEKELSVQTFMLRLLQTLKKKSQQIYTSSITDEENDLFKINYQRMIDRNYKVFK</sequence>
<dbReference type="EMBL" id="FNJU01000004">
    <property type="protein sequence ID" value="SDP61971.1"/>
    <property type="molecule type" value="Genomic_DNA"/>
</dbReference>
<feature type="domain" description="BPL/LPL catalytic" evidence="4">
    <location>
        <begin position="41"/>
        <end position="226"/>
    </location>
</feature>
<dbReference type="EC" id="2.3.1.204" evidence="3"/>
<comment type="function">
    <text evidence="3">Catalyzes the amidotransfer (transamidation) of the octanoyl moiety from octanoyl-GcvH to the lipoyl domain of the E2 subunit of lipoate-dependent enzymes.</text>
</comment>
<dbReference type="InterPro" id="IPR004143">
    <property type="entry name" value="BPL_LPL_catalytic"/>
</dbReference>
<evidence type="ECO:0000256" key="3">
    <source>
        <dbReference type="HAMAP-Rule" id="MF_02119"/>
    </source>
</evidence>
<dbReference type="Gene3D" id="3.30.930.10">
    <property type="entry name" value="Bira Bifunctional Protein, Domain 2"/>
    <property type="match status" value="1"/>
</dbReference>
<dbReference type="GO" id="GO:0009249">
    <property type="term" value="P:protein lipoylation"/>
    <property type="evidence" value="ECO:0007669"/>
    <property type="project" value="UniProtKB-UniRule"/>
</dbReference>
<dbReference type="CDD" id="cd16443">
    <property type="entry name" value="LplA"/>
    <property type="match status" value="1"/>
</dbReference>